<comment type="caution">
    <text evidence="2">The sequence shown here is derived from an EMBL/GenBank/DDBJ whole genome shotgun (WGS) entry which is preliminary data.</text>
</comment>
<sequence>MKVSNLDNKVSNLNNKVSNLDNKVSNLDNNVSNLDNKVTILEIGQQQILTRLDTLETDVKDVKATVSRIEVSQNDDVVGLLKVMQKQKH</sequence>
<evidence type="ECO:0000256" key="1">
    <source>
        <dbReference type="SAM" id="Coils"/>
    </source>
</evidence>
<proteinExistence type="predicted"/>
<dbReference type="EMBL" id="JAFHKR010000038">
    <property type="protein sequence ID" value="MBN3554119.1"/>
    <property type="molecule type" value="Genomic_DNA"/>
</dbReference>
<gene>
    <name evidence="2" type="ORF">JYA63_07590</name>
</gene>
<protein>
    <submittedName>
        <fullName evidence="2">Uncharacterized protein</fullName>
    </submittedName>
</protein>
<reference evidence="2 3" key="1">
    <citation type="submission" date="2021-01" db="EMBL/GenBank/DDBJ databases">
        <title>Genome Sequencing of Type Strains.</title>
        <authorList>
            <person name="Lemaire J.F."/>
            <person name="Inderbitzin P."/>
            <person name="Collins S.B."/>
            <person name="Wespe N."/>
            <person name="Knight-Connoni V."/>
        </authorList>
    </citation>
    <scope>NUCLEOTIDE SEQUENCE [LARGE SCALE GENOMIC DNA]</scope>
    <source>
        <strain evidence="2 3">DSM 23009</strain>
    </source>
</reference>
<evidence type="ECO:0000313" key="3">
    <source>
        <dbReference type="Proteomes" id="UP001296923"/>
    </source>
</evidence>
<keyword evidence="1" id="KW-0175">Coiled coil</keyword>
<dbReference type="Proteomes" id="UP001296923">
    <property type="component" value="Unassembled WGS sequence"/>
</dbReference>
<keyword evidence="3" id="KW-1185">Reference proteome</keyword>
<feature type="coiled-coil region" evidence="1">
    <location>
        <begin position="3"/>
        <end position="37"/>
    </location>
</feature>
<evidence type="ECO:0000313" key="2">
    <source>
        <dbReference type="EMBL" id="MBN3554119.1"/>
    </source>
</evidence>
<dbReference type="Gene3D" id="1.20.5.170">
    <property type="match status" value="1"/>
</dbReference>
<name>A0ABS2ZMM6_9BACL</name>
<organism evidence="2 3">
    <name type="scientific">Fictibacillus nanhaiensis</name>
    <dbReference type="NCBI Taxonomy" id="742169"/>
    <lineage>
        <taxon>Bacteria</taxon>
        <taxon>Bacillati</taxon>
        <taxon>Bacillota</taxon>
        <taxon>Bacilli</taxon>
        <taxon>Bacillales</taxon>
        <taxon>Fictibacillaceae</taxon>
        <taxon>Fictibacillus</taxon>
    </lineage>
</organism>
<accession>A0ABS2ZMM6</accession>
<dbReference type="RefSeq" id="WP_205725170.1">
    <property type="nucleotide sequence ID" value="NZ_JAFHKR010000038.1"/>
</dbReference>